<dbReference type="InParanoid" id="A0A165T280"/>
<feature type="transmembrane region" description="Helical" evidence="1">
    <location>
        <begin position="112"/>
        <end position="134"/>
    </location>
</feature>
<evidence type="ECO:0000256" key="1">
    <source>
        <dbReference type="SAM" id="Phobius"/>
    </source>
</evidence>
<name>A0A165T280_9AGAM</name>
<protein>
    <submittedName>
        <fullName evidence="2">Uncharacterized protein</fullName>
    </submittedName>
</protein>
<dbReference type="STRING" id="1314782.A0A165T280"/>
<dbReference type="Proteomes" id="UP000076761">
    <property type="component" value="Unassembled WGS sequence"/>
</dbReference>
<feature type="transmembrane region" description="Helical" evidence="1">
    <location>
        <begin position="67"/>
        <end position="92"/>
    </location>
</feature>
<dbReference type="OrthoDB" id="3232296at2759"/>
<feature type="transmembrane region" description="Helical" evidence="1">
    <location>
        <begin position="24"/>
        <end position="47"/>
    </location>
</feature>
<evidence type="ECO:0000313" key="2">
    <source>
        <dbReference type="EMBL" id="KZT26026.1"/>
    </source>
</evidence>
<reference evidence="2 3" key="1">
    <citation type="journal article" date="2016" name="Mol. Biol. Evol.">
        <title>Comparative Genomics of Early-Diverging Mushroom-Forming Fungi Provides Insights into the Origins of Lignocellulose Decay Capabilities.</title>
        <authorList>
            <person name="Nagy L.G."/>
            <person name="Riley R."/>
            <person name="Tritt A."/>
            <person name="Adam C."/>
            <person name="Daum C."/>
            <person name="Floudas D."/>
            <person name="Sun H."/>
            <person name="Yadav J.S."/>
            <person name="Pangilinan J."/>
            <person name="Larsson K.H."/>
            <person name="Matsuura K."/>
            <person name="Barry K."/>
            <person name="Labutti K."/>
            <person name="Kuo R."/>
            <person name="Ohm R.A."/>
            <person name="Bhattacharya S.S."/>
            <person name="Shirouzu T."/>
            <person name="Yoshinaga Y."/>
            <person name="Martin F.M."/>
            <person name="Grigoriev I.V."/>
            <person name="Hibbett D.S."/>
        </authorList>
    </citation>
    <scope>NUCLEOTIDE SEQUENCE [LARGE SCALE GENOMIC DNA]</scope>
    <source>
        <strain evidence="2 3">HHB14362 ss-1</strain>
    </source>
</reference>
<gene>
    <name evidence="2" type="ORF">NEOLEDRAFT_1132524</name>
</gene>
<organism evidence="2 3">
    <name type="scientific">Neolentinus lepideus HHB14362 ss-1</name>
    <dbReference type="NCBI Taxonomy" id="1314782"/>
    <lineage>
        <taxon>Eukaryota</taxon>
        <taxon>Fungi</taxon>
        <taxon>Dikarya</taxon>
        <taxon>Basidiomycota</taxon>
        <taxon>Agaricomycotina</taxon>
        <taxon>Agaricomycetes</taxon>
        <taxon>Gloeophyllales</taxon>
        <taxon>Gloeophyllaceae</taxon>
        <taxon>Neolentinus</taxon>
    </lineage>
</organism>
<dbReference type="EMBL" id="KV425568">
    <property type="protein sequence ID" value="KZT26026.1"/>
    <property type="molecule type" value="Genomic_DNA"/>
</dbReference>
<evidence type="ECO:0000313" key="3">
    <source>
        <dbReference type="Proteomes" id="UP000076761"/>
    </source>
</evidence>
<accession>A0A165T280</accession>
<dbReference type="AlphaFoldDB" id="A0A165T280"/>
<sequence length="135" mass="14603">MLLLYFSGEVVGPPPRYSTCLASASLSIAQSPLTAISATSLVFHIWLTMRDAVGPKPPLWYRESLEIILLVLMPYLVFAITALTTLVLGFSHPSSVYRALFYCTVDVRALEVTVSAVCVATLVLAGIFGGMCVLF</sequence>
<keyword evidence="1" id="KW-0812">Transmembrane</keyword>
<keyword evidence="3" id="KW-1185">Reference proteome</keyword>
<proteinExistence type="predicted"/>
<keyword evidence="1" id="KW-1133">Transmembrane helix</keyword>
<keyword evidence="1" id="KW-0472">Membrane</keyword>